<dbReference type="Proteomes" id="UP000800092">
    <property type="component" value="Unassembled WGS sequence"/>
</dbReference>
<feature type="compositionally biased region" description="Basic and acidic residues" evidence="6">
    <location>
        <begin position="20"/>
        <end position="33"/>
    </location>
</feature>
<keyword evidence="5 7" id="KW-0472">Membrane</keyword>
<dbReference type="GO" id="GO:0015095">
    <property type="term" value="F:magnesium ion transmembrane transporter activity"/>
    <property type="evidence" value="ECO:0007669"/>
    <property type="project" value="InterPro"/>
</dbReference>
<keyword evidence="3 7" id="KW-0812">Transmembrane</keyword>
<dbReference type="AlphaFoldDB" id="A0A6A6HM55"/>
<sequence>MSDTPKSHGSNTRFSTPVSDLHDHRNQPDHLPRAESPIPGTRRGTLASIATGRPDLLEVNAALEGQMSATRDFEHAIIDDDRSGHLSIHDQTASNQRTSVSPMPRRDPLKRQQGDKGTIRSKASIRSSRSSSPPNSVDAFAGPRRQRAGTFNSNKPSELDLTRTVSGGTHRRRPTFSEGPKTATHNPNDSEHGSIEEDVCFPPSEDEDYKNRKIDYEELDEFVATYKPRTPLVPQTPRYFRDLRAIETNNSSDAEVANEKQDHLDEKSADVLAATAEPCERQDSAISEQKTPRWSFFSSDVDNAIHANNLGDLLMEGDTFRDLFEPNEDTGGVWWLDMANLSEEELNVIFKAFNIHRLTREDILMQEDREKVELFKNYYFLCFRSFYQKDKHSDDFLEPVHVYAVVFREGLLTFTFRSTPHTSNVRQRISRLRDYVSLSADWICYALIDDIVDSFGPVITDVEHETDAIEDSVFTARFEDYTKILRQIGDCRKTVMTLMRLLYGKADVIKGFAKRCNEQYEVAPRGDVGMYLSDIQDHVVTMMSNLGHFEKMLSRAHSNYLAQISVDSIAQGNRTNDTLSKITLLATILVPLNLVCGLFGMNVKVPGEGSDSLAWWFGILGFIVGFAVLCMSLAKKFRFI</sequence>
<evidence type="ECO:0000256" key="2">
    <source>
        <dbReference type="ARBA" id="ARBA00009765"/>
    </source>
</evidence>
<proteinExistence type="inferred from homology"/>
<feature type="region of interest" description="Disordered" evidence="6">
    <location>
        <begin position="83"/>
        <end position="207"/>
    </location>
</feature>
<dbReference type="SUPFAM" id="SSF143865">
    <property type="entry name" value="CorA soluble domain-like"/>
    <property type="match status" value="1"/>
</dbReference>
<organism evidence="8 9">
    <name type="scientific">Viridothelium virens</name>
    <name type="common">Speckled blister lichen</name>
    <name type="synonym">Trypethelium virens</name>
    <dbReference type="NCBI Taxonomy" id="1048519"/>
    <lineage>
        <taxon>Eukaryota</taxon>
        <taxon>Fungi</taxon>
        <taxon>Dikarya</taxon>
        <taxon>Ascomycota</taxon>
        <taxon>Pezizomycotina</taxon>
        <taxon>Dothideomycetes</taxon>
        <taxon>Dothideomycetes incertae sedis</taxon>
        <taxon>Trypetheliales</taxon>
        <taxon>Trypetheliaceae</taxon>
        <taxon>Viridothelium</taxon>
    </lineage>
</organism>
<gene>
    <name evidence="8" type="ORF">EV356DRAFT_525458</name>
</gene>
<evidence type="ECO:0000256" key="5">
    <source>
        <dbReference type="ARBA" id="ARBA00023136"/>
    </source>
</evidence>
<feature type="compositionally biased region" description="Acidic residues" evidence="6">
    <location>
        <begin position="196"/>
        <end position="207"/>
    </location>
</feature>
<name>A0A6A6HM55_VIRVR</name>
<evidence type="ECO:0000256" key="6">
    <source>
        <dbReference type="SAM" id="MobiDB-lite"/>
    </source>
</evidence>
<reference evidence="8" key="1">
    <citation type="journal article" date="2020" name="Stud. Mycol.">
        <title>101 Dothideomycetes genomes: a test case for predicting lifestyles and emergence of pathogens.</title>
        <authorList>
            <person name="Haridas S."/>
            <person name="Albert R."/>
            <person name="Binder M."/>
            <person name="Bloem J."/>
            <person name="Labutti K."/>
            <person name="Salamov A."/>
            <person name="Andreopoulos B."/>
            <person name="Baker S."/>
            <person name="Barry K."/>
            <person name="Bills G."/>
            <person name="Bluhm B."/>
            <person name="Cannon C."/>
            <person name="Castanera R."/>
            <person name="Culley D."/>
            <person name="Daum C."/>
            <person name="Ezra D."/>
            <person name="Gonzalez J."/>
            <person name="Henrissat B."/>
            <person name="Kuo A."/>
            <person name="Liang C."/>
            <person name="Lipzen A."/>
            <person name="Lutzoni F."/>
            <person name="Magnuson J."/>
            <person name="Mondo S."/>
            <person name="Nolan M."/>
            <person name="Ohm R."/>
            <person name="Pangilinan J."/>
            <person name="Park H.-J."/>
            <person name="Ramirez L."/>
            <person name="Alfaro M."/>
            <person name="Sun H."/>
            <person name="Tritt A."/>
            <person name="Yoshinaga Y."/>
            <person name="Zwiers L.-H."/>
            <person name="Turgeon B."/>
            <person name="Goodwin S."/>
            <person name="Spatafora J."/>
            <person name="Crous P."/>
            <person name="Grigoriev I."/>
        </authorList>
    </citation>
    <scope>NUCLEOTIDE SEQUENCE</scope>
    <source>
        <strain evidence="8">Tuck. ex Michener</strain>
    </source>
</reference>
<comment type="subcellular location">
    <subcellularLocation>
        <location evidence="1">Membrane</location>
        <topology evidence="1">Multi-pass membrane protein</topology>
    </subcellularLocation>
</comment>
<protein>
    <submittedName>
        <fullName evidence="8">Cora-domain-containing protein</fullName>
    </submittedName>
</protein>
<feature type="compositionally biased region" description="Polar residues" evidence="6">
    <location>
        <begin position="89"/>
        <end position="101"/>
    </location>
</feature>
<dbReference type="PANTHER" id="PTHR21535">
    <property type="entry name" value="MAGNESIUM AND COBALT TRANSPORT PROTEIN/MITOCHONDRIAL IMPORT INNER MEMBRANE TRANSLOCASE SUBUNIT TIM8"/>
    <property type="match status" value="1"/>
</dbReference>
<feature type="transmembrane region" description="Helical" evidence="7">
    <location>
        <begin position="613"/>
        <end position="634"/>
    </location>
</feature>
<evidence type="ECO:0000256" key="1">
    <source>
        <dbReference type="ARBA" id="ARBA00004141"/>
    </source>
</evidence>
<dbReference type="InterPro" id="IPR045863">
    <property type="entry name" value="CorA_TM1_TM2"/>
</dbReference>
<feature type="compositionally biased region" description="Polar residues" evidence="6">
    <location>
        <begin position="1"/>
        <end position="18"/>
    </location>
</feature>
<dbReference type="FunFam" id="1.20.58.340:FF:000008">
    <property type="entry name" value="CorA family metal ion transporter"/>
    <property type="match status" value="1"/>
</dbReference>
<evidence type="ECO:0000313" key="9">
    <source>
        <dbReference type="Proteomes" id="UP000800092"/>
    </source>
</evidence>
<dbReference type="Gene3D" id="1.20.58.340">
    <property type="entry name" value="Magnesium transport protein CorA, transmembrane region"/>
    <property type="match status" value="2"/>
</dbReference>
<keyword evidence="9" id="KW-1185">Reference proteome</keyword>
<comment type="similarity">
    <text evidence="2">Belongs to the CorA metal ion transporter (MIT) (TC 1.A.35) family.</text>
</comment>
<dbReference type="CDD" id="cd12829">
    <property type="entry name" value="Alr1p-like"/>
    <property type="match status" value="1"/>
</dbReference>
<evidence type="ECO:0000256" key="4">
    <source>
        <dbReference type="ARBA" id="ARBA00022989"/>
    </source>
</evidence>
<dbReference type="Pfam" id="PF01544">
    <property type="entry name" value="CorA"/>
    <property type="match status" value="1"/>
</dbReference>
<feature type="region of interest" description="Disordered" evidence="6">
    <location>
        <begin position="1"/>
        <end position="46"/>
    </location>
</feature>
<dbReference type="FunFam" id="1.20.58.340:FF:000006">
    <property type="entry name" value="CorA family metal ion transporter"/>
    <property type="match status" value="1"/>
</dbReference>
<dbReference type="EMBL" id="ML991775">
    <property type="protein sequence ID" value="KAF2238520.1"/>
    <property type="molecule type" value="Genomic_DNA"/>
</dbReference>
<feature type="compositionally biased region" description="Low complexity" evidence="6">
    <location>
        <begin position="120"/>
        <end position="132"/>
    </location>
</feature>
<dbReference type="GO" id="GO:0010961">
    <property type="term" value="P:intracellular magnesium ion homeostasis"/>
    <property type="evidence" value="ECO:0007669"/>
    <property type="project" value="TreeGrafter"/>
</dbReference>
<dbReference type="InterPro" id="IPR002523">
    <property type="entry name" value="MgTranspt_CorA/ZnTranspt_ZntB"/>
</dbReference>
<dbReference type="SUPFAM" id="SSF144083">
    <property type="entry name" value="Magnesium transport protein CorA, transmembrane region"/>
    <property type="match status" value="1"/>
</dbReference>
<evidence type="ECO:0000256" key="3">
    <source>
        <dbReference type="ARBA" id="ARBA00022692"/>
    </source>
</evidence>
<feature type="compositionally biased region" description="Basic and acidic residues" evidence="6">
    <location>
        <begin position="104"/>
        <end position="118"/>
    </location>
</feature>
<dbReference type="InterPro" id="IPR045861">
    <property type="entry name" value="CorA_cytoplasmic_dom"/>
</dbReference>
<dbReference type="Gene3D" id="3.30.460.20">
    <property type="entry name" value="CorA soluble domain-like"/>
    <property type="match status" value="1"/>
</dbReference>
<evidence type="ECO:0000313" key="8">
    <source>
        <dbReference type="EMBL" id="KAF2238520.1"/>
    </source>
</evidence>
<dbReference type="OrthoDB" id="29879at2759"/>
<dbReference type="PANTHER" id="PTHR21535:SF55">
    <property type="entry name" value="MAGNESIUM TRANSPORTER ALR1-RELATED"/>
    <property type="match status" value="1"/>
</dbReference>
<dbReference type="InterPro" id="IPR044089">
    <property type="entry name" value="Alr1-like"/>
</dbReference>
<dbReference type="GO" id="GO:0005886">
    <property type="term" value="C:plasma membrane"/>
    <property type="evidence" value="ECO:0007669"/>
    <property type="project" value="TreeGrafter"/>
</dbReference>
<evidence type="ECO:0000256" key="7">
    <source>
        <dbReference type="SAM" id="Phobius"/>
    </source>
</evidence>
<keyword evidence="4 7" id="KW-1133">Transmembrane helix</keyword>
<accession>A0A6A6HM55</accession>